<name>A0A6P8B7M5_PYRGI</name>
<keyword evidence="7" id="KW-0732">Signal</keyword>
<protein>
    <recommendedName>
        <fullName evidence="10">Mid2 domain-containing protein</fullName>
    </recommendedName>
</protein>
<evidence type="ECO:0000256" key="3">
    <source>
        <dbReference type="ARBA" id="ARBA00022989"/>
    </source>
</evidence>
<keyword evidence="2 6" id="KW-0812">Transmembrane</keyword>
<accession>A0A6P8B7M5</accession>
<dbReference type="GeneID" id="41961009"/>
<dbReference type="PANTHER" id="PTHR15549">
    <property type="entry name" value="PAIRED IMMUNOGLOBULIN-LIKE TYPE 2 RECEPTOR"/>
    <property type="match status" value="1"/>
</dbReference>
<dbReference type="InterPro" id="IPR051694">
    <property type="entry name" value="Immunoregulatory_rcpt-like"/>
</dbReference>
<evidence type="ECO:0000256" key="7">
    <source>
        <dbReference type="SAM" id="SignalP"/>
    </source>
</evidence>
<evidence type="ECO:0000313" key="9">
    <source>
        <dbReference type="RefSeq" id="XP_030983019.1"/>
    </source>
</evidence>
<evidence type="ECO:0000313" key="8">
    <source>
        <dbReference type="Proteomes" id="UP000515153"/>
    </source>
</evidence>
<reference evidence="9" key="3">
    <citation type="submission" date="2025-08" db="UniProtKB">
        <authorList>
            <consortium name="RefSeq"/>
        </authorList>
    </citation>
    <scope>IDENTIFICATION</scope>
    <source>
        <strain evidence="9">NI907</strain>
    </source>
</reference>
<feature type="transmembrane region" description="Helical" evidence="6">
    <location>
        <begin position="239"/>
        <end position="262"/>
    </location>
</feature>
<keyword evidence="8" id="KW-1185">Reference proteome</keyword>
<feature type="compositionally biased region" description="Polar residues" evidence="5">
    <location>
        <begin position="288"/>
        <end position="323"/>
    </location>
</feature>
<dbReference type="AlphaFoldDB" id="A0A6P8B7M5"/>
<dbReference type="Proteomes" id="UP000515153">
    <property type="component" value="Chromosome I"/>
</dbReference>
<feature type="region of interest" description="Disordered" evidence="5">
    <location>
        <begin position="267"/>
        <end position="361"/>
    </location>
</feature>
<dbReference type="GO" id="GO:0016020">
    <property type="term" value="C:membrane"/>
    <property type="evidence" value="ECO:0007669"/>
    <property type="project" value="UniProtKB-SubCell"/>
</dbReference>
<evidence type="ECO:0000256" key="1">
    <source>
        <dbReference type="ARBA" id="ARBA00004167"/>
    </source>
</evidence>
<feature type="chain" id="PRO_5027702637" description="Mid2 domain-containing protein" evidence="7">
    <location>
        <begin position="29"/>
        <end position="361"/>
    </location>
</feature>
<dbReference type="PANTHER" id="PTHR15549:SF26">
    <property type="entry name" value="AXIAL BUDDING PATTERN PROTEIN 2-RELATED"/>
    <property type="match status" value="1"/>
</dbReference>
<gene>
    <name evidence="9" type="ORF">PgNI_06071</name>
</gene>
<feature type="compositionally biased region" description="Gly residues" evidence="5">
    <location>
        <begin position="196"/>
        <end position="229"/>
    </location>
</feature>
<sequence length="361" mass="37064">MINPETTTQLRLLLLFSCLFAALHGTMASAVAMPPATGSVVIPLDAQSPRPTEAPIMVELARRQSPFTYIVAPDGICGWNSQNTDNGPVIIKNIAASFGSAMVLFQKGVVAALQRAARTGTLPYCNTYFFGSYGRYPAFTCGSTNWTEPSVYYMIKPGTERFFATSTTLATLLTATATSDGSVVTQVVTVAPTGSTNGGAGEGDGNSSVGGGNSQPSSSGGGGGGGGGEQPSNGANTGAIIGGAVGGAAVLAISALAAVLLYRRRKKNKRDATGASAGAQGDGFYPMSPSQPDSTAFTPSSYNTPGIPWPQQNCYSVSSASPLPTSPPNAPHYDRVYPKYPAPMAEVDSTGQNRVHELGTN</sequence>
<feature type="signal peptide" evidence="7">
    <location>
        <begin position="1"/>
        <end position="28"/>
    </location>
</feature>
<comment type="subcellular location">
    <subcellularLocation>
        <location evidence="1">Membrane</location>
        <topology evidence="1">Single-pass membrane protein</topology>
    </subcellularLocation>
</comment>
<dbReference type="GO" id="GO:0071944">
    <property type="term" value="C:cell periphery"/>
    <property type="evidence" value="ECO:0007669"/>
    <property type="project" value="UniProtKB-ARBA"/>
</dbReference>
<keyword evidence="3 6" id="KW-1133">Transmembrane helix</keyword>
<dbReference type="KEGG" id="pgri:PgNI_06071"/>
<reference evidence="8 9" key="1">
    <citation type="journal article" date="2019" name="Mol. Biol. Evol.">
        <title>Blast fungal genomes show frequent chromosomal changes, gene gains and losses, and effector gene turnover.</title>
        <authorList>
            <person name="Gomez Luciano L.B."/>
            <person name="Jason Tsai I."/>
            <person name="Chuma I."/>
            <person name="Tosa Y."/>
            <person name="Chen Y.H."/>
            <person name="Li J.Y."/>
            <person name="Li M.Y."/>
            <person name="Jade Lu M.Y."/>
            <person name="Nakayashiki H."/>
            <person name="Li W.H."/>
        </authorList>
    </citation>
    <scope>NUCLEOTIDE SEQUENCE [LARGE SCALE GENOMIC DNA]</scope>
    <source>
        <strain evidence="8 9">NI907</strain>
    </source>
</reference>
<evidence type="ECO:0000256" key="4">
    <source>
        <dbReference type="ARBA" id="ARBA00023136"/>
    </source>
</evidence>
<feature type="region of interest" description="Disordered" evidence="5">
    <location>
        <begin position="192"/>
        <end position="231"/>
    </location>
</feature>
<evidence type="ECO:0000256" key="2">
    <source>
        <dbReference type="ARBA" id="ARBA00022692"/>
    </source>
</evidence>
<proteinExistence type="predicted"/>
<organism evidence="8 9">
    <name type="scientific">Pyricularia grisea</name>
    <name type="common">Crabgrass-specific blast fungus</name>
    <name type="synonym">Magnaporthe grisea</name>
    <dbReference type="NCBI Taxonomy" id="148305"/>
    <lineage>
        <taxon>Eukaryota</taxon>
        <taxon>Fungi</taxon>
        <taxon>Dikarya</taxon>
        <taxon>Ascomycota</taxon>
        <taxon>Pezizomycotina</taxon>
        <taxon>Sordariomycetes</taxon>
        <taxon>Sordariomycetidae</taxon>
        <taxon>Magnaporthales</taxon>
        <taxon>Pyriculariaceae</taxon>
        <taxon>Pyricularia</taxon>
    </lineage>
</organism>
<keyword evidence="4 6" id="KW-0472">Membrane</keyword>
<evidence type="ECO:0000256" key="6">
    <source>
        <dbReference type="SAM" id="Phobius"/>
    </source>
</evidence>
<evidence type="ECO:0000256" key="5">
    <source>
        <dbReference type="SAM" id="MobiDB-lite"/>
    </source>
</evidence>
<dbReference type="RefSeq" id="XP_030983019.1">
    <property type="nucleotide sequence ID" value="XM_031126100.1"/>
</dbReference>
<reference evidence="9" key="2">
    <citation type="submission" date="2019-10" db="EMBL/GenBank/DDBJ databases">
        <authorList>
            <consortium name="NCBI Genome Project"/>
        </authorList>
    </citation>
    <scope>NUCLEOTIDE SEQUENCE</scope>
    <source>
        <strain evidence="9">NI907</strain>
    </source>
</reference>
<evidence type="ECO:0008006" key="10">
    <source>
        <dbReference type="Google" id="ProtNLM"/>
    </source>
</evidence>